<sequence length="190" mass="22030">MAIKKQLLIYVHGFGGSGFSNKGQILRSRFQNVASLSLPQIPNLAIHNLEQFIQYMDKKEYDPVLVGSSLGGFYSIYIGEKYNLKTILINPSIQPYLTAKNYIGMNKSFYDQSLYEWNTNHTDSLHQYEVKNIKDQTKYLLMLTTQDEILDYRVALQKLPQAHKDIYEGGDHEYKILPQKLDVIQNFLQN</sequence>
<name>I7MG55_TETTS</name>
<dbReference type="Gene3D" id="3.40.50.1820">
    <property type="entry name" value="alpha/beta hydrolase"/>
    <property type="match status" value="1"/>
</dbReference>
<dbReference type="HOGENOM" id="CLU_090996_2_0_1"/>
<dbReference type="ESTHER" id="tetts-I7MG55">
    <property type="family name" value="abh_upf00227"/>
</dbReference>
<reference evidence="2" key="1">
    <citation type="journal article" date="2006" name="PLoS Biol.">
        <title>Macronuclear genome sequence of the ciliate Tetrahymena thermophila, a model eukaryote.</title>
        <authorList>
            <person name="Eisen J.A."/>
            <person name="Coyne R.S."/>
            <person name="Wu M."/>
            <person name="Wu D."/>
            <person name="Thiagarajan M."/>
            <person name="Wortman J.R."/>
            <person name="Badger J.H."/>
            <person name="Ren Q."/>
            <person name="Amedeo P."/>
            <person name="Jones K.M."/>
            <person name="Tallon L.J."/>
            <person name="Delcher A.L."/>
            <person name="Salzberg S.L."/>
            <person name="Silva J.C."/>
            <person name="Haas B.J."/>
            <person name="Majoros W.H."/>
            <person name="Farzad M."/>
            <person name="Carlton J.M."/>
            <person name="Smith R.K. Jr."/>
            <person name="Garg J."/>
            <person name="Pearlman R.E."/>
            <person name="Karrer K.M."/>
            <person name="Sun L."/>
            <person name="Manning G."/>
            <person name="Elde N.C."/>
            <person name="Turkewitz A.P."/>
            <person name="Asai D.J."/>
            <person name="Wilkes D.E."/>
            <person name="Wang Y."/>
            <person name="Cai H."/>
            <person name="Collins K."/>
            <person name="Stewart B.A."/>
            <person name="Lee S.R."/>
            <person name="Wilamowska K."/>
            <person name="Weinberg Z."/>
            <person name="Ruzzo W.L."/>
            <person name="Wloga D."/>
            <person name="Gaertig J."/>
            <person name="Frankel J."/>
            <person name="Tsao C.-C."/>
            <person name="Gorovsky M.A."/>
            <person name="Keeling P.J."/>
            <person name="Waller R.F."/>
            <person name="Patron N.J."/>
            <person name="Cherry J.M."/>
            <person name="Stover N.A."/>
            <person name="Krieger C.J."/>
            <person name="del Toro C."/>
            <person name="Ryder H.F."/>
            <person name="Williamson S.C."/>
            <person name="Barbeau R.A."/>
            <person name="Hamilton E.P."/>
            <person name="Orias E."/>
        </authorList>
    </citation>
    <scope>NUCLEOTIDE SEQUENCE [LARGE SCALE GENOMIC DNA]</scope>
    <source>
        <strain evidence="2">SB210</strain>
    </source>
</reference>
<dbReference type="RefSeq" id="XP_001032537.1">
    <property type="nucleotide sequence ID" value="XM_001032537.1"/>
</dbReference>
<dbReference type="Pfam" id="PF05728">
    <property type="entry name" value="UPF0227"/>
    <property type="match status" value="1"/>
</dbReference>
<dbReference type="InParanoid" id="I7MG55"/>
<dbReference type="OMA" id="MLAHYPG"/>
<protein>
    <submittedName>
        <fullName evidence="1">Esterase YqiA</fullName>
    </submittedName>
</protein>
<evidence type="ECO:0000313" key="2">
    <source>
        <dbReference type="Proteomes" id="UP000009168"/>
    </source>
</evidence>
<accession>I7MG55</accession>
<organism evidence="1 2">
    <name type="scientific">Tetrahymena thermophila (strain SB210)</name>
    <dbReference type="NCBI Taxonomy" id="312017"/>
    <lineage>
        <taxon>Eukaryota</taxon>
        <taxon>Sar</taxon>
        <taxon>Alveolata</taxon>
        <taxon>Ciliophora</taxon>
        <taxon>Intramacronucleata</taxon>
        <taxon>Oligohymenophorea</taxon>
        <taxon>Hymenostomatida</taxon>
        <taxon>Tetrahymenina</taxon>
        <taxon>Tetrahymenidae</taxon>
        <taxon>Tetrahymena</taxon>
    </lineage>
</organism>
<dbReference type="Proteomes" id="UP000009168">
    <property type="component" value="Unassembled WGS sequence"/>
</dbReference>
<evidence type="ECO:0000313" key="1">
    <source>
        <dbReference type="EMBL" id="EAR84874.1"/>
    </source>
</evidence>
<dbReference type="OrthoDB" id="309589at2759"/>
<proteinExistence type="predicted"/>
<dbReference type="InterPro" id="IPR008886">
    <property type="entry name" value="UPF0227/Esterase_YqiA"/>
</dbReference>
<dbReference type="PANTHER" id="PTHR35602">
    <property type="entry name" value="ESTERASE YQIA-RELATED"/>
    <property type="match status" value="1"/>
</dbReference>
<dbReference type="SUPFAM" id="SSF53474">
    <property type="entry name" value="alpha/beta-Hydrolases"/>
    <property type="match status" value="1"/>
</dbReference>
<dbReference type="EMBL" id="GG662620">
    <property type="protein sequence ID" value="EAR84874.1"/>
    <property type="molecule type" value="Genomic_DNA"/>
</dbReference>
<dbReference type="PANTHER" id="PTHR35602:SF3">
    <property type="entry name" value="ESTERASE YQIA"/>
    <property type="match status" value="1"/>
</dbReference>
<dbReference type="eggNOG" id="ENOG502S9JX">
    <property type="taxonomic scope" value="Eukaryota"/>
</dbReference>
<dbReference type="KEGG" id="tet:TTHERM_00600660"/>
<dbReference type="InterPro" id="IPR029058">
    <property type="entry name" value="AB_hydrolase_fold"/>
</dbReference>
<gene>
    <name evidence="1" type="ORF">TTHERM_00600660</name>
</gene>
<dbReference type="GeneID" id="7839380"/>
<keyword evidence="2" id="KW-1185">Reference proteome</keyword>
<dbReference type="AlphaFoldDB" id="I7MG55"/>